<name>A0ABR0BT67_PURLI</name>
<comment type="caution">
    <text evidence="2">The sequence shown here is derived from an EMBL/GenBank/DDBJ whole genome shotgun (WGS) entry which is preliminary data.</text>
</comment>
<evidence type="ECO:0000313" key="3">
    <source>
        <dbReference type="Proteomes" id="UP001287286"/>
    </source>
</evidence>
<evidence type="ECO:0000256" key="1">
    <source>
        <dbReference type="SAM" id="MobiDB-lite"/>
    </source>
</evidence>
<keyword evidence="3" id="KW-1185">Reference proteome</keyword>
<accession>A0ABR0BT67</accession>
<sequence length="495" mass="52423">MLVRCKRTRRVGVQEEDGNLGWIDGKIDGNGMLSESLEGEEMGEEEEEDGYYIRGVTRVPGGGWYDGGPISSVKPWPHLASWGGGARNSPSTLSVILLPAQPAVTLTSDPRTVDRAMIHVWATQTRNGSQQNARVDRPTAAAQTCPGGVRGHRVTPRTLTQQHREWRGGTHPAGALWPIRPPYPLPAPIPSSRPGMSIAVDARVRFARGSSSIAQWETTAAGSSPPLVAAVEASKRVVQVQVARLSSDRRAARRPLTARSHLSMNPCSPGLARPTGLRAWAAGLGFLHCLDCLVLQLVSAGWRCCPATSSTAGTGQKDLNHQLMLPFSSCSPESGYCCPGLGNYGDVSCEVRPDASSAILAPNPPARLRYSERPHGASAIAGYGVHDWRWRQAPETHLSDGMQGLAGPLGGEGPVAPAGPGLVTWAVLRTSYYHCTSSSEHVGMGGFCWGPPAAAAAAAGERRTTQLPKTRHAGRIVNAADVAAPGLRSFLPSAP</sequence>
<reference evidence="2 3" key="1">
    <citation type="journal article" date="2024" name="Microbiol. Resour. Announc.">
        <title>Genome annotations for the ascomycete fungi Trichoderma harzianum, Trichoderma aggressivum, and Purpureocillium lilacinum.</title>
        <authorList>
            <person name="Beijen E.P.W."/>
            <person name="Ohm R.A."/>
        </authorList>
    </citation>
    <scope>NUCLEOTIDE SEQUENCE [LARGE SCALE GENOMIC DNA]</scope>
    <source>
        <strain evidence="2 3">CBS 150709</strain>
    </source>
</reference>
<dbReference type="EMBL" id="JAWRVI010000035">
    <property type="protein sequence ID" value="KAK4087096.1"/>
    <property type="molecule type" value="Genomic_DNA"/>
</dbReference>
<evidence type="ECO:0000313" key="2">
    <source>
        <dbReference type="EMBL" id="KAK4087096.1"/>
    </source>
</evidence>
<dbReference type="Proteomes" id="UP001287286">
    <property type="component" value="Unassembled WGS sequence"/>
</dbReference>
<feature type="region of interest" description="Disordered" evidence="1">
    <location>
        <begin position="128"/>
        <end position="153"/>
    </location>
</feature>
<protein>
    <submittedName>
        <fullName evidence="2">Uncharacterized protein</fullName>
    </submittedName>
</protein>
<organism evidence="2 3">
    <name type="scientific">Purpureocillium lilacinum</name>
    <name type="common">Paecilomyces lilacinus</name>
    <dbReference type="NCBI Taxonomy" id="33203"/>
    <lineage>
        <taxon>Eukaryota</taxon>
        <taxon>Fungi</taxon>
        <taxon>Dikarya</taxon>
        <taxon>Ascomycota</taxon>
        <taxon>Pezizomycotina</taxon>
        <taxon>Sordariomycetes</taxon>
        <taxon>Hypocreomycetidae</taxon>
        <taxon>Hypocreales</taxon>
        <taxon>Ophiocordycipitaceae</taxon>
        <taxon>Purpureocillium</taxon>
    </lineage>
</organism>
<gene>
    <name evidence="2" type="ORF">Purlil1_8615</name>
</gene>
<proteinExistence type="predicted"/>